<dbReference type="PANTHER" id="PTHR48081:SF8">
    <property type="entry name" value="ALPHA_BETA HYDROLASE FOLD-3 DOMAIN-CONTAINING PROTEIN-RELATED"/>
    <property type="match status" value="1"/>
</dbReference>
<dbReference type="InterPro" id="IPR029058">
    <property type="entry name" value="AB_hydrolase_fold"/>
</dbReference>
<dbReference type="Gene3D" id="3.40.50.1820">
    <property type="entry name" value="alpha/beta hydrolase"/>
    <property type="match status" value="2"/>
</dbReference>
<keyword evidence="6" id="KW-1185">Reference proteome</keyword>
<dbReference type="GO" id="GO:0016787">
    <property type="term" value="F:hydrolase activity"/>
    <property type="evidence" value="ECO:0007669"/>
    <property type="project" value="UniProtKB-KW"/>
</dbReference>
<feature type="compositionally biased region" description="Polar residues" evidence="2">
    <location>
        <begin position="154"/>
        <end position="163"/>
    </location>
</feature>
<evidence type="ECO:0000256" key="1">
    <source>
        <dbReference type="ARBA" id="ARBA00022801"/>
    </source>
</evidence>
<evidence type="ECO:0000313" key="6">
    <source>
        <dbReference type="Proteomes" id="UP000736335"/>
    </source>
</evidence>
<feature type="compositionally biased region" description="Low complexity" evidence="2">
    <location>
        <begin position="439"/>
        <end position="455"/>
    </location>
</feature>
<dbReference type="AlphaFoldDB" id="A0A9P6HIK6"/>
<dbReference type="Pfam" id="PF07859">
    <property type="entry name" value="Abhydrolase_3"/>
    <property type="match status" value="1"/>
</dbReference>
<keyword evidence="3" id="KW-0472">Membrane</keyword>
<reference evidence="5" key="1">
    <citation type="journal article" date="2020" name="Nat. Commun.">
        <title>Large-scale genome sequencing of mycorrhizal fungi provides insights into the early evolution of symbiotic traits.</title>
        <authorList>
            <person name="Miyauchi S."/>
            <person name="Kiss E."/>
            <person name="Kuo A."/>
            <person name="Drula E."/>
            <person name="Kohler A."/>
            <person name="Sanchez-Garcia M."/>
            <person name="Morin E."/>
            <person name="Andreopoulos B."/>
            <person name="Barry K.W."/>
            <person name="Bonito G."/>
            <person name="Buee M."/>
            <person name="Carver A."/>
            <person name="Chen C."/>
            <person name="Cichocki N."/>
            <person name="Clum A."/>
            <person name="Culley D."/>
            <person name="Crous P.W."/>
            <person name="Fauchery L."/>
            <person name="Girlanda M."/>
            <person name="Hayes R.D."/>
            <person name="Keri Z."/>
            <person name="LaButti K."/>
            <person name="Lipzen A."/>
            <person name="Lombard V."/>
            <person name="Magnuson J."/>
            <person name="Maillard F."/>
            <person name="Murat C."/>
            <person name="Nolan M."/>
            <person name="Ohm R.A."/>
            <person name="Pangilinan J."/>
            <person name="Pereira M.F."/>
            <person name="Perotto S."/>
            <person name="Peter M."/>
            <person name="Pfister S."/>
            <person name="Riley R."/>
            <person name="Sitrit Y."/>
            <person name="Stielow J.B."/>
            <person name="Szollosi G."/>
            <person name="Zifcakova L."/>
            <person name="Stursova M."/>
            <person name="Spatafora J.W."/>
            <person name="Tedersoo L."/>
            <person name="Vaario L.M."/>
            <person name="Yamada A."/>
            <person name="Yan M."/>
            <person name="Wang P."/>
            <person name="Xu J."/>
            <person name="Bruns T."/>
            <person name="Baldrian P."/>
            <person name="Vilgalys R."/>
            <person name="Dunand C."/>
            <person name="Henrissat B."/>
            <person name="Grigoriev I.V."/>
            <person name="Hibbett D."/>
            <person name="Nagy L.G."/>
            <person name="Martin F.M."/>
        </authorList>
    </citation>
    <scope>NUCLEOTIDE SEQUENCE</scope>
    <source>
        <strain evidence="5">UH-Tt-Lm1</strain>
    </source>
</reference>
<name>A0A9P6HIK6_9AGAM</name>
<dbReference type="OrthoDB" id="2152029at2759"/>
<keyword evidence="3" id="KW-0812">Transmembrane</keyword>
<feature type="region of interest" description="Disordered" evidence="2">
    <location>
        <begin position="437"/>
        <end position="456"/>
    </location>
</feature>
<proteinExistence type="predicted"/>
<dbReference type="Proteomes" id="UP000736335">
    <property type="component" value="Unassembled WGS sequence"/>
</dbReference>
<dbReference type="InterPro" id="IPR013094">
    <property type="entry name" value="AB_hydrolase_3"/>
</dbReference>
<evidence type="ECO:0000256" key="2">
    <source>
        <dbReference type="SAM" id="MobiDB-lite"/>
    </source>
</evidence>
<accession>A0A9P6HIK6</accession>
<dbReference type="PANTHER" id="PTHR48081">
    <property type="entry name" value="AB HYDROLASE SUPERFAMILY PROTEIN C4A8.06C"/>
    <property type="match status" value="1"/>
</dbReference>
<feature type="domain" description="Alpha/beta hydrolase fold-3" evidence="4">
    <location>
        <begin position="238"/>
        <end position="378"/>
    </location>
</feature>
<feature type="region of interest" description="Disordered" evidence="2">
    <location>
        <begin position="137"/>
        <end position="164"/>
    </location>
</feature>
<organism evidence="5 6">
    <name type="scientific">Thelephora terrestris</name>
    <dbReference type="NCBI Taxonomy" id="56493"/>
    <lineage>
        <taxon>Eukaryota</taxon>
        <taxon>Fungi</taxon>
        <taxon>Dikarya</taxon>
        <taxon>Basidiomycota</taxon>
        <taxon>Agaricomycotina</taxon>
        <taxon>Agaricomycetes</taxon>
        <taxon>Thelephorales</taxon>
        <taxon>Thelephoraceae</taxon>
        <taxon>Thelephora</taxon>
    </lineage>
</organism>
<evidence type="ECO:0000259" key="4">
    <source>
        <dbReference type="Pfam" id="PF07859"/>
    </source>
</evidence>
<evidence type="ECO:0000313" key="5">
    <source>
        <dbReference type="EMBL" id="KAF9787874.1"/>
    </source>
</evidence>
<sequence length="579" mass="64325">MSAHPHPSDPPFAHEPWKTLYVAQRLTTTLFLVPIWVAYYLLMPRSLRPRESWSIKQIVAVRFTRRIHKVTEMAGVVWGVRDNTKEPKQSSLKETRFQWIDPLPKDLQKGILDDQGAPCIKVGTFVWPKHPKTSIKASDSAQDKLLQKKGHQTEGASGSSLRNESSDIDLEAMGDLPMIGIFMHGGGYCHMSADEKSPTSKIPRRLTKVTNSPSCPFALGTTYLPLCRAVFQDGRFTEIYSVEYRLLHQGSFPSAVQDAAAVYYHIVKEYGKCSENGRPKGCKIILMGDSSGGNLVLATARWLRDENLLPPPDGLLLLSPSCDPSHAFPFTTSSYIPRPHESTDYLVDTPEPRALLLRTLLGHHPTEMIHSPYISPASERVLREAYGDEEFEKIASRVGVRINEYALAHFEQIKAEAEDRARVEAQGIPVILTDDSTRTPSVAHASPPVSASATPNITPSLASKMPSMLKRPQGPLLVPSYCHSDVNLPLLRRVTTVNPRKLALFEGFPKTCVVLGDAERLETEVLKLVGAMEHDGVGVKVIGAKDAVHDILMMGWWDEVIREGVWKSIDEWLATFSSS</sequence>
<dbReference type="EMBL" id="WIUZ02000004">
    <property type="protein sequence ID" value="KAF9787874.1"/>
    <property type="molecule type" value="Genomic_DNA"/>
</dbReference>
<keyword evidence="3" id="KW-1133">Transmembrane helix</keyword>
<dbReference type="InterPro" id="IPR050300">
    <property type="entry name" value="GDXG_lipolytic_enzyme"/>
</dbReference>
<keyword evidence="1" id="KW-0378">Hydrolase</keyword>
<protein>
    <submittedName>
        <fullName evidence="5">Alpha/beta-hydrolase</fullName>
    </submittedName>
</protein>
<evidence type="ECO:0000256" key="3">
    <source>
        <dbReference type="SAM" id="Phobius"/>
    </source>
</evidence>
<gene>
    <name evidence="5" type="ORF">BJ322DRAFT_586840</name>
</gene>
<reference evidence="5" key="2">
    <citation type="submission" date="2020-11" db="EMBL/GenBank/DDBJ databases">
        <authorList>
            <consortium name="DOE Joint Genome Institute"/>
            <person name="Kuo A."/>
            <person name="Miyauchi S."/>
            <person name="Kiss E."/>
            <person name="Drula E."/>
            <person name="Kohler A."/>
            <person name="Sanchez-Garcia M."/>
            <person name="Andreopoulos B."/>
            <person name="Barry K.W."/>
            <person name="Bonito G."/>
            <person name="Buee M."/>
            <person name="Carver A."/>
            <person name="Chen C."/>
            <person name="Cichocki N."/>
            <person name="Clum A."/>
            <person name="Culley D."/>
            <person name="Crous P.W."/>
            <person name="Fauchery L."/>
            <person name="Girlanda M."/>
            <person name="Hayes R."/>
            <person name="Keri Z."/>
            <person name="Labutti K."/>
            <person name="Lipzen A."/>
            <person name="Lombard V."/>
            <person name="Magnuson J."/>
            <person name="Maillard F."/>
            <person name="Morin E."/>
            <person name="Murat C."/>
            <person name="Nolan M."/>
            <person name="Ohm R."/>
            <person name="Pangilinan J."/>
            <person name="Pereira M."/>
            <person name="Perotto S."/>
            <person name="Peter M."/>
            <person name="Riley R."/>
            <person name="Sitrit Y."/>
            <person name="Stielow B."/>
            <person name="Szollosi G."/>
            <person name="Zifcakova L."/>
            <person name="Stursova M."/>
            <person name="Spatafora J.W."/>
            <person name="Tedersoo L."/>
            <person name="Vaario L.-M."/>
            <person name="Yamada A."/>
            <person name="Yan M."/>
            <person name="Wang P."/>
            <person name="Xu J."/>
            <person name="Bruns T."/>
            <person name="Baldrian P."/>
            <person name="Vilgalys R."/>
            <person name="Henrissat B."/>
            <person name="Grigoriev I.V."/>
            <person name="Hibbett D."/>
            <person name="Nagy L.G."/>
            <person name="Martin F.M."/>
        </authorList>
    </citation>
    <scope>NUCLEOTIDE SEQUENCE</scope>
    <source>
        <strain evidence="5">UH-Tt-Lm1</strain>
    </source>
</reference>
<feature type="transmembrane region" description="Helical" evidence="3">
    <location>
        <begin position="20"/>
        <end position="42"/>
    </location>
</feature>
<comment type="caution">
    <text evidence="5">The sequence shown here is derived from an EMBL/GenBank/DDBJ whole genome shotgun (WGS) entry which is preliminary data.</text>
</comment>
<dbReference type="SUPFAM" id="SSF53474">
    <property type="entry name" value="alpha/beta-Hydrolases"/>
    <property type="match status" value="1"/>
</dbReference>